<comment type="caution">
    <text evidence="1">The sequence shown here is derived from an EMBL/GenBank/DDBJ whole genome shotgun (WGS) entry which is preliminary data.</text>
</comment>
<dbReference type="EMBL" id="VDEP01000169">
    <property type="protein sequence ID" value="KAA1127435.1"/>
    <property type="molecule type" value="Genomic_DNA"/>
</dbReference>
<sequence length="260" mass="29784">MNLSDIWTVILTIYQSVLDASINPKNLQLKVHCIRMIHRQSAIFLDSIYIIGFFLHPVYRRVLKLSLEEITRMVLQVAKYWRFTRSDAISIREQLARYHSNLHPFTFRPESSPFDIKALPHWISVPDSPQTSTLRRFAITVFTIVPHASGVDGLRSIISKPGVQDKLSLVALGKLCQIRYHLLQDMKIHPPIVPTLGPDREHIKLDTAAATPVNHIDRMFDMKNWHQITTHAGSSPEVADVNEDWELDDILPSFSFSSKS</sequence>
<protein>
    <submittedName>
        <fullName evidence="1">Uncharacterized protein</fullName>
    </submittedName>
</protein>
<gene>
    <name evidence="1" type="ORF">PGTUg99_036650</name>
</gene>
<dbReference type="AlphaFoldDB" id="A0A5B0RQX5"/>
<proteinExistence type="predicted"/>
<dbReference type="Proteomes" id="UP000325313">
    <property type="component" value="Unassembled WGS sequence"/>
</dbReference>
<reference evidence="1 2" key="1">
    <citation type="submission" date="2019-05" db="EMBL/GenBank/DDBJ databases">
        <title>Emergence of the Ug99 lineage of the wheat stem rust pathogen through somatic hybridization.</title>
        <authorList>
            <person name="Li F."/>
            <person name="Upadhyaya N.M."/>
            <person name="Sperschneider J."/>
            <person name="Matny O."/>
            <person name="Nguyen-Phuc H."/>
            <person name="Mago R."/>
            <person name="Raley C."/>
            <person name="Miller M.E."/>
            <person name="Silverstein K.A.T."/>
            <person name="Henningsen E."/>
            <person name="Hirsch C.D."/>
            <person name="Visser B."/>
            <person name="Pretorius Z.A."/>
            <person name="Steffenson B.J."/>
            <person name="Schwessinger B."/>
            <person name="Dodds P.N."/>
            <person name="Figueroa M."/>
        </authorList>
    </citation>
    <scope>NUCLEOTIDE SEQUENCE [LARGE SCALE GENOMIC DNA]</scope>
    <source>
        <strain evidence="1 2">Ug99</strain>
    </source>
</reference>
<organism evidence="1 2">
    <name type="scientific">Puccinia graminis f. sp. tritici</name>
    <dbReference type="NCBI Taxonomy" id="56615"/>
    <lineage>
        <taxon>Eukaryota</taxon>
        <taxon>Fungi</taxon>
        <taxon>Dikarya</taxon>
        <taxon>Basidiomycota</taxon>
        <taxon>Pucciniomycotina</taxon>
        <taxon>Pucciniomycetes</taxon>
        <taxon>Pucciniales</taxon>
        <taxon>Pucciniaceae</taxon>
        <taxon>Puccinia</taxon>
    </lineage>
</organism>
<name>A0A5B0RQX5_PUCGR</name>
<accession>A0A5B0RQX5</accession>
<evidence type="ECO:0000313" key="1">
    <source>
        <dbReference type="EMBL" id="KAA1127435.1"/>
    </source>
</evidence>
<evidence type="ECO:0000313" key="2">
    <source>
        <dbReference type="Proteomes" id="UP000325313"/>
    </source>
</evidence>